<dbReference type="EMBL" id="MU394370">
    <property type="protein sequence ID" value="KAI6082484.1"/>
    <property type="molecule type" value="Genomic_DNA"/>
</dbReference>
<gene>
    <name evidence="1" type="ORF">F4821DRAFT_263889</name>
</gene>
<protein>
    <submittedName>
        <fullName evidence="1">Uncharacterized protein</fullName>
    </submittedName>
</protein>
<proteinExistence type="predicted"/>
<organism evidence="1 2">
    <name type="scientific">Hypoxylon rubiginosum</name>
    <dbReference type="NCBI Taxonomy" id="110542"/>
    <lineage>
        <taxon>Eukaryota</taxon>
        <taxon>Fungi</taxon>
        <taxon>Dikarya</taxon>
        <taxon>Ascomycota</taxon>
        <taxon>Pezizomycotina</taxon>
        <taxon>Sordariomycetes</taxon>
        <taxon>Xylariomycetidae</taxon>
        <taxon>Xylariales</taxon>
        <taxon>Hypoxylaceae</taxon>
        <taxon>Hypoxylon</taxon>
    </lineage>
</organism>
<dbReference type="Proteomes" id="UP001497680">
    <property type="component" value="Unassembled WGS sequence"/>
</dbReference>
<evidence type="ECO:0000313" key="2">
    <source>
        <dbReference type="Proteomes" id="UP001497680"/>
    </source>
</evidence>
<name>A0ACC0CQ08_9PEZI</name>
<comment type="caution">
    <text evidence="1">The sequence shown here is derived from an EMBL/GenBank/DDBJ whole genome shotgun (WGS) entry which is preliminary data.</text>
</comment>
<evidence type="ECO:0000313" key="1">
    <source>
        <dbReference type="EMBL" id="KAI6082484.1"/>
    </source>
</evidence>
<reference evidence="1 2" key="1">
    <citation type="journal article" date="2022" name="New Phytol.">
        <title>Ecological generalism drives hyperdiversity of secondary metabolite gene clusters in xylarialean endophytes.</title>
        <authorList>
            <person name="Franco M.E.E."/>
            <person name="Wisecaver J.H."/>
            <person name="Arnold A.E."/>
            <person name="Ju Y.M."/>
            <person name="Slot J.C."/>
            <person name="Ahrendt S."/>
            <person name="Moore L.P."/>
            <person name="Eastman K.E."/>
            <person name="Scott K."/>
            <person name="Konkel Z."/>
            <person name="Mondo S.J."/>
            <person name="Kuo A."/>
            <person name="Hayes R.D."/>
            <person name="Haridas S."/>
            <person name="Andreopoulos B."/>
            <person name="Riley R."/>
            <person name="LaButti K."/>
            <person name="Pangilinan J."/>
            <person name="Lipzen A."/>
            <person name="Amirebrahimi M."/>
            <person name="Yan J."/>
            <person name="Adam C."/>
            <person name="Keymanesh K."/>
            <person name="Ng V."/>
            <person name="Louie K."/>
            <person name="Northen T."/>
            <person name="Drula E."/>
            <person name="Henrissat B."/>
            <person name="Hsieh H.M."/>
            <person name="Youens-Clark K."/>
            <person name="Lutzoni F."/>
            <person name="Miadlikowska J."/>
            <person name="Eastwood D.C."/>
            <person name="Hamelin R.C."/>
            <person name="Grigoriev I.V."/>
            <person name="U'Ren J.M."/>
        </authorList>
    </citation>
    <scope>NUCLEOTIDE SEQUENCE [LARGE SCALE GENOMIC DNA]</scope>
    <source>
        <strain evidence="1 2">ER1909</strain>
    </source>
</reference>
<keyword evidence="2" id="KW-1185">Reference proteome</keyword>
<sequence>MADDSHSPITRFVKFPIVDWDSFKGNKIYVAQGRGFEGLHQPKRTKALEPTGFALVSTKKNIASAGEEDYETHSSDDTECFDDSSEFESESELDESDSSEDSDVEEDPGNSVYSRVVQALGTSPTYSLCYEVALQPDQSAAVLKPLRNVTILQERSYQIALFHKSKFYNLLKLKHVEYLRL</sequence>
<accession>A0ACC0CQ08</accession>